<feature type="domain" description="AMP-binding enzyme C-terminal" evidence="4">
    <location>
        <begin position="457"/>
        <end position="535"/>
    </location>
</feature>
<dbReference type="EMBL" id="CAFBLT010000002">
    <property type="protein sequence ID" value="CAB4882023.1"/>
    <property type="molecule type" value="Genomic_DNA"/>
</dbReference>
<dbReference type="Pfam" id="PF13193">
    <property type="entry name" value="AMP-binding_C"/>
    <property type="match status" value="1"/>
</dbReference>
<gene>
    <name evidence="5" type="ORF">UFOPK3164_00504</name>
    <name evidence="6" type="ORF">UFOPK3427_01584</name>
    <name evidence="7" type="ORF">UFOPK4112_00310</name>
</gene>
<evidence type="ECO:0000259" key="3">
    <source>
        <dbReference type="Pfam" id="PF00501"/>
    </source>
</evidence>
<dbReference type="InterPro" id="IPR042099">
    <property type="entry name" value="ANL_N_sf"/>
</dbReference>
<evidence type="ECO:0000256" key="2">
    <source>
        <dbReference type="ARBA" id="ARBA00022598"/>
    </source>
</evidence>
<organism evidence="7">
    <name type="scientific">freshwater metagenome</name>
    <dbReference type="NCBI Taxonomy" id="449393"/>
    <lineage>
        <taxon>unclassified sequences</taxon>
        <taxon>metagenomes</taxon>
        <taxon>ecological metagenomes</taxon>
    </lineage>
</organism>
<dbReference type="GO" id="GO:0006631">
    <property type="term" value="P:fatty acid metabolic process"/>
    <property type="evidence" value="ECO:0007669"/>
    <property type="project" value="TreeGrafter"/>
</dbReference>
<dbReference type="NCBIfam" id="NF005801">
    <property type="entry name" value="PRK07656.1"/>
    <property type="match status" value="1"/>
</dbReference>
<dbReference type="Gene3D" id="3.40.50.12780">
    <property type="entry name" value="N-terminal domain of ligase-like"/>
    <property type="match status" value="1"/>
</dbReference>
<evidence type="ECO:0000313" key="6">
    <source>
        <dbReference type="EMBL" id="CAB4882023.1"/>
    </source>
</evidence>
<accession>A0A6J7Q9C3</accession>
<comment type="similarity">
    <text evidence="1">Belongs to the ATP-dependent AMP-binding enzyme family.</text>
</comment>
<reference evidence="7" key="1">
    <citation type="submission" date="2020-05" db="EMBL/GenBank/DDBJ databases">
        <authorList>
            <person name="Chiriac C."/>
            <person name="Salcher M."/>
            <person name="Ghai R."/>
            <person name="Kavagutti S V."/>
        </authorList>
    </citation>
    <scope>NUCLEOTIDE SEQUENCE</scope>
</reference>
<evidence type="ECO:0000313" key="5">
    <source>
        <dbReference type="EMBL" id="CAB4822353.1"/>
    </source>
</evidence>
<dbReference type="InterPro" id="IPR000873">
    <property type="entry name" value="AMP-dep_synth/lig_dom"/>
</dbReference>
<dbReference type="PANTHER" id="PTHR43201:SF5">
    <property type="entry name" value="MEDIUM-CHAIN ACYL-COA LIGASE ACSF2, MITOCHONDRIAL"/>
    <property type="match status" value="1"/>
</dbReference>
<dbReference type="SUPFAM" id="SSF56801">
    <property type="entry name" value="Acetyl-CoA synthetase-like"/>
    <property type="match status" value="1"/>
</dbReference>
<dbReference type="InterPro" id="IPR025110">
    <property type="entry name" value="AMP-bd_C"/>
</dbReference>
<keyword evidence="2" id="KW-0436">Ligase</keyword>
<dbReference type="EMBL" id="CAFABE010000015">
    <property type="protein sequence ID" value="CAB4822353.1"/>
    <property type="molecule type" value="Genomic_DNA"/>
</dbReference>
<dbReference type="PROSITE" id="PS00455">
    <property type="entry name" value="AMP_BINDING"/>
    <property type="match status" value="1"/>
</dbReference>
<proteinExistence type="inferred from homology"/>
<sequence>MTMPATPVLGESEDPRGDLAWGTIPNLVEWAATCFADSEALVDGDLRLSFAELAHAVDDVARGFLAHGLVAGDRVALWAPNCAEWVLGALGALRAGGVIVTLNTRFKGPEAAYILQNSRARFLMSVEGFLGFDYPAMLEGLDVGDLEEIIMLKGTSGGAHPEGVAVLTLDDLIQSGEAVSAKDSAERSALIQPGDVSDLIFTSGTTGHPKGAMTSHAQTLRTFATWASIVGLRQGDRYLVVNPFFHTFGYKAGLLASLMAGATVIPEPVFDVDRVLETIATEKISMLPGPPTLYQSILVHPRRHDVDLSSLRLGVTGAAVVPVELVIAMREELQFETVLTAYGLTESSGVVSMCRRDDPPEIIATTSGRAIPDLDVKIIDPEGNELERGEAGEIVARGYPIMQGYFQDAEETAKAIDAEGWLHTGDVGTMDAQGNLVITDRLKDMFVVGGFNAYPAEIEAILRGYEGVANVAVIGVPDERMGEVGCAYVVRATATPSDEVFQQELLSFAKEQMANYKVPRSIVCIDELPLNASGKVLKRELRKEHKGETS</sequence>
<dbReference type="EMBL" id="CAFBPM010000002">
    <property type="protein sequence ID" value="CAB5011012.1"/>
    <property type="molecule type" value="Genomic_DNA"/>
</dbReference>
<evidence type="ECO:0000259" key="4">
    <source>
        <dbReference type="Pfam" id="PF13193"/>
    </source>
</evidence>
<name>A0A6J7Q9C3_9ZZZZ</name>
<protein>
    <submittedName>
        <fullName evidence="7">Unannotated protein</fullName>
    </submittedName>
</protein>
<dbReference type="AlphaFoldDB" id="A0A6J7Q9C3"/>
<dbReference type="GO" id="GO:0031956">
    <property type="term" value="F:medium-chain fatty acid-CoA ligase activity"/>
    <property type="evidence" value="ECO:0007669"/>
    <property type="project" value="TreeGrafter"/>
</dbReference>
<evidence type="ECO:0000313" key="7">
    <source>
        <dbReference type="EMBL" id="CAB5011012.1"/>
    </source>
</evidence>
<dbReference type="InterPro" id="IPR020845">
    <property type="entry name" value="AMP-binding_CS"/>
</dbReference>
<dbReference type="InterPro" id="IPR045851">
    <property type="entry name" value="AMP-bd_C_sf"/>
</dbReference>
<evidence type="ECO:0000256" key="1">
    <source>
        <dbReference type="ARBA" id="ARBA00006432"/>
    </source>
</evidence>
<dbReference type="PANTHER" id="PTHR43201">
    <property type="entry name" value="ACYL-COA SYNTHETASE"/>
    <property type="match status" value="1"/>
</dbReference>
<dbReference type="Gene3D" id="3.30.300.30">
    <property type="match status" value="1"/>
</dbReference>
<feature type="domain" description="AMP-dependent synthetase/ligase" evidence="3">
    <location>
        <begin position="29"/>
        <end position="406"/>
    </location>
</feature>
<dbReference type="Pfam" id="PF00501">
    <property type="entry name" value="AMP-binding"/>
    <property type="match status" value="1"/>
</dbReference>